<evidence type="ECO:0000313" key="1">
    <source>
        <dbReference type="EMBL" id="NMO16625.1"/>
    </source>
</evidence>
<dbReference type="EMBL" id="JABBJJ010000073">
    <property type="protein sequence ID" value="NMO16625.1"/>
    <property type="molecule type" value="Genomic_DNA"/>
</dbReference>
<evidence type="ECO:0000313" key="2">
    <source>
        <dbReference type="Proteomes" id="UP000518300"/>
    </source>
</evidence>
<protein>
    <submittedName>
        <fullName evidence="1">Uncharacterized protein</fullName>
    </submittedName>
</protein>
<dbReference type="Proteomes" id="UP000518300">
    <property type="component" value="Unassembled WGS sequence"/>
</dbReference>
<keyword evidence="2" id="KW-1185">Reference proteome</keyword>
<dbReference type="RefSeq" id="WP_169345914.1">
    <property type="nucleotide sequence ID" value="NZ_JABBJJ010000073.1"/>
</dbReference>
<gene>
    <name evidence="1" type="ORF">HG543_17425</name>
</gene>
<comment type="caution">
    <text evidence="1">The sequence shown here is derived from an EMBL/GenBank/DDBJ whole genome shotgun (WGS) entry which is preliminary data.</text>
</comment>
<accession>A0A848LGR8</accession>
<dbReference type="AlphaFoldDB" id="A0A848LGR8"/>
<reference evidence="1 2" key="1">
    <citation type="submission" date="2020-04" db="EMBL/GenBank/DDBJ databases">
        <title>Draft genome of Pyxidicoccus fallax type strain.</title>
        <authorList>
            <person name="Whitworth D.E."/>
        </authorList>
    </citation>
    <scope>NUCLEOTIDE SEQUENCE [LARGE SCALE GENOMIC DNA]</scope>
    <source>
        <strain evidence="1 2">DSM 14698</strain>
    </source>
</reference>
<sequence>MNRLLPIRLGCLVLGLVLGPAEGLAFEWLPEFQSLSEEEPDAFEGPERLGSEYTSDIHSYAKPLEWEYAWLTSDIAFDGVIGSTSATQFLMDSRAKAWVEIIPGRLDFRFTWLDHGDQERESRHVVLEIVTWLHRAVGLSVYGEPAMHKRQADLGAALLLRPGPRHEVRLFYTRVDLVRGTRSDRQETFAEGGAPWTAGLVGRVFRAPESGSRDFLEYAVRWEGSTRWRFLDEQSEYGYARRFASLFLQVDTGRGFDVALRLQADRKWESRQALESGADVVEERWRTDRLLALVRAVVRGRGLLEGWEFSPGVHLALRRWNINGRVLAYNEVLPHLWVETPTAGLGADATLRGLLGYEATYHGESGAFEEALGERYRPSREDYDGILHHRLNTGLQVAVGTRAALRLMVTWDLDRSTANGRLWQGGVGQLRVSF</sequence>
<proteinExistence type="predicted"/>
<organism evidence="1 2">
    <name type="scientific">Pyxidicoccus fallax</name>
    <dbReference type="NCBI Taxonomy" id="394095"/>
    <lineage>
        <taxon>Bacteria</taxon>
        <taxon>Pseudomonadati</taxon>
        <taxon>Myxococcota</taxon>
        <taxon>Myxococcia</taxon>
        <taxon>Myxococcales</taxon>
        <taxon>Cystobacterineae</taxon>
        <taxon>Myxococcaceae</taxon>
        <taxon>Pyxidicoccus</taxon>
    </lineage>
</organism>
<name>A0A848LGR8_9BACT</name>